<evidence type="ECO:0000256" key="5">
    <source>
        <dbReference type="ARBA" id="ARBA00022975"/>
    </source>
</evidence>
<keyword evidence="9" id="KW-1185">Reference proteome</keyword>
<dbReference type="EC" id="3.5.2.3" evidence="6"/>
<name>A0ABQ6I569_9MICO</name>
<dbReference type="InterPro" id="IPR004722">
    <property type="entry name" value="DHOase"/>
</dbReference>
<dbReference type="Gene3D" id="3.20.20.140">
    <property type="entry name" value="Metal-dependent hydrolases"/>
    <property type="match status" value="1"/>
</dbReference>
<feature type="binding site" evidence="6">
    <location>
        <position position="163"/>
    </location>
    <ligand>
        <name>Zn(2+)</name>
        <dbReference type="ChEBI" id="CHEBI:29105"/>
        <label>1</label>
    </ligand>
</feature>
<feature type="binding site" evidence="6">
    <location>
        <position position="320"/>
    </location>
    <ligand>
        <name>substrate</name>
    </ligand>
</feature>
<organism evidence="8 9">
    <name type="scientific">Luteimicrobium album</name>
    <dbReference type="NCBI Taxonomy" id="1054550"/>
    <lineage>
        <taxon>Bacteria</taxon>
        <taxon>Bacillati</taxon>
        <taxon>Actinomycetota</taxon>
        <taxon>Actinomycetes</taxon>
        <taxon>Micrococcales</taxon>
        <taxon>Luteimicrobium</taxon>
    </lineage>
</organism>
<evidence type="ECO:0000256" key="4">
    <source>
        <dbReference type="ARBA" id="ARBA00022801"/>
    </source>
</evidence>
<gene>
    <name evidence="6 8" type="primary">pyrC</name>
    <name evidence="8" type="ORF">GCM10025864_36770</name>
</gene>
<comment type="catalytic activity">
    <reaction evidence="6">
        <text>(S)-dihydroorotate + H2O = N-carbamoyl-L-aspartate + H(+)</text>
        <dbReference type="Rhea" id="RHEA:24296"/>
        <dbReference type="ChEBI" id="CHEBI:15377"/>
        <dbReference type="ChEBI" id="CHEBI:15378"/>
        <dbReference type="ChEBI" id="CHEBI:30864"/>
        <dbReference type="ChEBI" id="CHEBI:32814"/>
        <dbReference type="EC" id="3.5.2.3"/>
    </reaction>
</comment>
<feature type="binding site" evidence="6">
    <location>
        <position position="103"/>
    </location>
    <ligand>
        <name>substrate</name>
    </ligand>
</feature>
<evidence type="ECO:0000256" key="6">
    <source>
        <dbReference type="HAMAP-Rule" id="MF_00220"/>
    </source>
</evidence>
<dbReference type="PANTHER" id="PTHR43668:SF2">
    <property type="entry name" value="ALLANTOINASE"/>
    <property type="match status" value="1"/>
</dbReference>
<keyword evidence="3 6" id="KW-0479">Metal-binding</keyword>
<feature type="binding site" evidence="6">
    <location>
        <position position="243"/>
    </location>
    <ligand>
        <name>Zn(2+)</name>
        <dbReference type="ChEBI" id="CHEBI:29105"/>
        <label>2</label>
    </ligand>
</feature>
<dbReference type="InterPro" id="IPR002195">
    <property type="entry name" value="Dihydroorotase_CS"/>
</dbReference>
<dbReference type="InterPro" id="IPR050138">
    <property type="entry name" value="DHOase/Allantoinase_Hydrolase"/>
</dbReference>
<feature type="binding site" evidence="6">
    <location>
        <begin position="71"/>
        <end position="73"/>
    </location>
    <ligand>
        <name>substrate</name>
    </ligand>
</feature>
<reference evidence="9" key="1">
    <citation type="journal article" date="2019" name="Int. J. Syst. Evol. Microbiol.">
        <title>The Global Catalogue of Microorganisms (GCM) 10K type strain sequencing project: providing services to taxonomists for standard genome sequencing and annotation.</title>
        <authorList>
            <consortium name="The Broad Institute Genomics Platform"/>
            <consortium name="The Broad Institute Genome Sequencing Center for Infectious Disease"/>
            <person name="Wu L."/>
            <person name="Ma J."/>
        </authorList>
    </citation>
    <scope>NUCLEOTIDE SEQUENCE [LARGE SCALE GENOMIC DNA]</scope>
    <source>
        <strain evidence="9">NBRC 106348</strain>
    </source>
</reference>
<dbReference type="InterPro" id="IPR032466">
    <property type="entry name" value="Metal_Hydrolase"/>
</dbReference>
<feature type="active site" evidence="6">
    <location>
        <position position="316"/>
    </location>
</feature>
<feature type="binding site" evidence="6">
    <location>
        <position position="316"/>
    </location>
    <ligand>
        <name>Zn(2+)</name>
        <dbReference type="ChEBI" id="CHEBI:29105"/>
        <label>1</label>
    </ligand>
</feature>
<dbReference type="SUPFAM" id="SSF51338">
    <property type="entry name" value="Composite domain of metallo-dependent hydrolases"/>
    <property type="match status" value="1"/>
</dbReference>
<comment type="pathway">
    <text evidence="6">Pyrimidine metabolism; UMP biosynthesis via de novo pathway; (S)-dihydroorotate from bicarbonate: step 3/3.</text>
</comment>
<comment type="caution">
    <text evidence="8">The sequence shown here is derived from an EMBL/GenBank/DDBJ whole genome shotgun (WGS) entry which is preliminary data.</text>
</comment>
<evidence type="ECO:0000256" key="2">
    <source>
        <dbReference type="ARBA" id="ARBA00010286"/>
    </source>
</evidence>
<feature type="binding site" evidence="6">
    <location>
        <position position="163"/>
    </location>
    <ligand>
        <name>Zn(2+)</name>
        <dbReference type="ChEBI" id="CHEBI:29105"/>
        <label>2</label>
    </ligand>
</feature>
<dbReference type="InterPro" id="IPR011059">
    <property type="entry name" value="Metal-dep_hydrolase_composite"/>
</dbReference>
<comment type="cofactor">
    <cofactor evidence="6">
        <name>Zn(2+)</name>
        <dbReference type="ChEBI" id="CHEBI:29105"/>
    </cofactor>
    <text evidence="6">Binds 2 Zn(2+) ions per subunit.</text>
</comment>
<dbReference type="PROSITE" id="PS00483">
    <property type="entry name" value="DIHYDROOROTASE_2"/>
    <property type="match status" value="1"/>
</dbReference>
<evidence type="ECO:0000256" key="3">
    <source>
        <dbReference type="ARBA" id="ARBA00022723"/>
    </source>
</evidence>
<feature type="binding site" evidence="6">
    <location>
        <begin position="334"/>
        <end position="335"/>
    </location>
    <ligand>
        <name>substrate</name>
    </ligand>
</feature>
<dbReference type="EMBL" id="BSUK01000001">
    <property type="protein sequence ID" value="GMA25918.1"/>
    <property type="molecule type" value="Genomic_DNA"/>
</dbReference>
<dbReference type="HAMAP" id="MF_00220_B">
    <property type="entry name" value="PyrC_classI_B"/>
    <property type="match status" value="1"/>
</dbReference>
<evidence type="ECO:0000259" key="7">
    <source>
        <dbReference type="Pfam" id="PF12890"/>
    </source>
</evidence>
<feature type="binding site" evidence="6">
    <location>
        <position position="289"/>
    </location>
    <ligand>
        <name>substrate</name>
    </ligand>
</feature>
<keyword evidence="5 6" id="KW-0665">Pyrimidine biosynthesis</keyword>
<dbReference type="RefSeq" id="WP_284294365.1">
    <property type="nucleotide sequence ID" value="NZ_BSUK01000001.1"/>
</dbReference>
<comment type="function">
    <text evidence="1 6">Catalyzes the reversible cyclization of carbamoyl aspartate to dihydroorotate.</text>
</comment>
<comment type="similarity">
    <text evidence="2 6">Belongs to the metallo-dependent hydrolases superfamily. DHOase family. Class I DHOase subfamily.</text>
</comment>
<accession>A0ABQ6I569</accession>
<dbReference type="PANTHER" id="PTHR43668">
    <property type="entry name" value="ALLANTOINASE"/>
    <property type="match status" value="1"/>
</dbReference>
<dbReference type="CDD" id="cd01317">
    <property type="entry name" value="DHOase_IIa"/>
    <property type="match status" value="1"/>
</dbReference>
<feature type="binding site" evidence="6">
    <location>
        <position position="190"/>
    </location>
    <ligand>
        <name>Zn(2+)</name>
        <dbReference type="ChEBI" id="CHEBI:29105"/>
        <label>2</label>
    </ligand>
</feature>
<dbReference type="Pfam" id="PF12890">
    <property type="entry name" value="DHOase"/>
    <property type="match status" value="1"/>
</dbReference>
<sequence length="455" mass="48004">MSHAPTSTQAASYLLRGVRPLGGERADVLLRDGVIARIEPQLPEAEVPQDAVVVDGADRVALPGLVDLHTHLREPGREDTETIESGTRAAAVGGFTAVHAMANTTPVADTAGVVEQVWRIGRDAGWVDVHPVGAVSVGLAGEQLAELGAMAQSAARVRVFSDDGKCVWDPVLMRRALEYVKAFDGVIAQHAQEPRLTEGAQMNEGIVSAELGLAGWPAVAEEAIIARDVLLAEHVGSRLHVCHLSTAGSVEIIRWAKGRGIDVTAEVTPHHLVLTDEEARGYDPTFKVNPPLRTQADVDAVREGLADGTIDIVATDHAPHAREDKDCEWAAAAFGMTGLETALSVVQATMVDTGRLTWADVARVMSANPARIGRIDTGELAQGRPFAVGEPANVVLVDPAARRVVDGRAQETASANTPFAGRELPGRVVATFLRGRPTVLDGAPVRDVATVGGAR</sequence>
<feature type="binding site" evidence="6">
    <location>
        <position position="69"/>
    </location>
    <ligand>
        <name>Zn(2+)</name>
        <dbReference type="ChEBI" id="CHEBI:29105"/>
        <label>1</label>
    </ligand>
</feature>
<keyword evidence="6" id="KW-0862">Zinc</keyword>
<protein>
    <recommendedName>
        <fullName evidence="6">Dihydroorotase</fullName>
        <shortName evidence="6">DHOase</shortName>
        <ecNumber evidence="6">3.5.2.3</ecNumber>
    </recommendedName>
</protein>
<dbReference type="SUPFAM" id="SSF51556">
    <property type="entry name" value="Metallo-dependent hydrolases"/>
    <property type="match status" value="1"/>
</dbReference>
<dbReference type="InterPro" id="IPR024403">
    <property type="entry name" value="DHOase_cat"/>
</dbReference>
<evidence type="ECO:0000313" key="9">
    <source>
        <dbReference type="Proteomes" id="UP001157091"/>
    </source>
</evidence>
<dbReference type="NCBIfam" id="TIGR00857">
    <property type="entry name" value="pyrC_multi"/>
    <property type="match status" value="1"/>
</dbReference>
<dbReference type="Gene3D" id="2.30.40.10">
    <property type="entry name" value="Urease, subunit C, domain 1"/>
    <property type="match status" value="1"/>
</dbReference>
<feature type="binding site" evidence="6">
    <location>
        <position position="71"/>
    </location>
    <ligand>
        <name>Zn(2+)</name>
        <dbReference type="ChEBI" id="CHEBI:29105"/>
        <label>1</label>
    </ligand>
</feature>
<evidence type="ECO:0000313" key="8">
    <source>
        <dbReference type="EMBL" id="GMA25918.1"/>
    </source>
</evidence>
<feature type="domain" description="Dihydroorotase catalytic" evidence="7">
    <location>
        <begin position="59"/>
        <end position="246"/>
    </location>
</feature>
<evidence type="ECO:0000256" key="1">
    <source>
        <dbReference type="ARBA" id="ARBA00002368"/>
    </source>
</evidence>
<dbReference type="Proteomes" id="UP001157091">
    <property type="component" value="Unassembled WGS sequence"/>
</dbReference>
<dbReference type="NCBIfam" id="NF006836">
    <property type="entry name" value="PRK09357.1-1"/>
    <property type="match status" value="1"/>
</dbReference>
<keyword evidence="4 6" id="KW-0378">Hydrolase</keyword>
<proteinExistence type="inferred from homology"/>